<organism evidence="2 3">
    <name type="scientific">Caerostris extrusa</name>
    <name type="common">Bark spider</name>
    <name type="synonym">Caerostris bankana</name>
    <dbReference type="NCBI Taxonomy" id="172846"/>
    <lineage>
        <taxon>Eukaryota</taxon>
        <taxon>Metazoa</taxon>
        <taxon>Ecdysozoa</taxon>
        <taxon>Arthropoda</taxon>
        <taxon>Chelicerata</taxon>
        <taxon>Arachnida</taxon>
        <taxon>Araneae</taxon>
        <taxon>Araneomorphae</taxon>
        <taxon>Entelegynae</taxon>
        <taxon>Araneoidea</taxon>
        <taxon>Araneidae</taxon>
        <taxon>Caerostris</taxon>
    </lineage>
</organism>
<proteinExistence type="predicted"/>
<gene>
    <name evidence="2" type="ORF">CEXT_346561</name>
</gene>
<protein>
    <submittedName>
        <fullName evidence="2">Uncharacterized protein</fullName>
    </submittedName>
</protein>
<name>A0AAV4P3T2_CAEEX</name>
<keyword evidence="3" id="KW-1185">Reference proteome</keyword>
<dbReference type="Proteomes" id="UP001054945">
    <property type="component" value="Unassembled WGS sequence"/>
</dbReference>
<sequence length="91" mass="10281">MIHHPTFIQELLSIKPPSTLCHRVWSPHTRTFVLFPFKLTHSHSRTQSAPEKPPIPIPTPPRNTLAEHSITPLGNLFQSSGPNAQREISVF</sequence>
<dbReference type="EMBL" id="BPLR01021460">
    <property type="protein sequence ID" value="GIX89862.1"/>
    <property type="molecule type" value="Genomic_DNA"/>
</dbReference>
<feature type="compositionally biased region" description="Pro residues" evidence="1">
    <location>
        <begin position="51"/>
        <end position="61"/>
    </location>
</feature>
<evidence type="ECO:0000313" key="3">
    <source>
        <dbReference type="Proteomes" id="UP001054945"/>
    </source>
</evidence>
<reference evidence="2 3" key="1">
    <citation type="submission" date="2021-06" db="EMBL/GenBank/DDBJ databases">
        <title>Caerostris extrusa draft genome.</title>
        <authorList>
            <person name="Kono N."/>
            <person name="Arakawa K."/>
        </authorList>
    </citation>
    <scope>NUCLEOTIDE SEQUENCE [LARGE SCALE GENOMIC DNA]</scope>
</reference>
<accession>A0AAV4P3T2</accession>
<dbReference type="AlphaFoldDB" id="A0AAV4P3T2"/>
<feature type="region of interest" description="Disordered" evidence="1">
    <location>
        <begin position="43"/>
        <end position="67"/>
    </location>
</feature>
<comment type="caution">
    <text evidence="2">The sequence shown here is derived from an EMBL/GenBank/DDBJ whole genome shotgun (WGS) entry which is preliminary data.</text>
</comment>
<evidence type="ECO:0000256" key="1">
    <source>
        <dbReference type="SAM" id="MobiDB-lite"/>
    </source>
</evidence>
<evidence type="ECO:0000313" key="2">
    <source>
        <dbReference type="EMBL" id="GIX89862.1"/>
    </source>
</evidence>